<sequence>MIIPKQQINSAKKILVSAQCYLQKFIKFPDIGIFHSYAELLHAALLESNQLVNSFIPQPCKTIINGRRYIPDCYVTFSNKREVIELKPAGKFNDAHFAPLSEFFNSELDAKFKVITNEEIFAQEQKALNWLFIIRVLVNNAHEATDNQECQLIKLLSDKPEQNLGDLIQIGNRMNSSLQELALFRLIHKGQVSINNDKEIDLNTEVSL</sequence>
<evidence type="ECO:0008006" key="3">
    <source>
        <dbReference type="Google" id="ProtNLM"/>
    </source>
</evidence>
<comment type="caution">
    <text evidence="1">The sequence shown here is derived from an EMBL/GenBank/DDBJ whole genome shotgun (WGS) entry which is preliminary data.</text>
</comment>
<gene>
    <name evidence="1" type="ORF">ACFODZ_02995</name>
</gene>
<organism evidence="1 2">
    <name type="scientific">Marinicella sediminis</name>
    <dbReference type="NCBI Taxonomy" id="1792834"/>
    <lineage>
        <taxon>Bacteria</taxon>
        <taxon>Pseudomonadati</taxon>
        <taxon>Pseudomonadota</taxon>
        <taxon>Gammaproteobacteria</taxon>
        <taxon>Lysobacterales</taxon>
        <taxon>Marinicellaceae</taxon>
        <taxon>Marinicella</taxon>
    </lineage>
</organism>
<accession>A0ABV7J7T6</accession>
<dbReference type="Proteomes" id="UP001595533">
    <property type="component" value="Unassembled WGS sequence"/>
</dbReference>
<dbReference type="RefSeq" id="WP_077409884.1">
    <property type="nucleotide sequence ID" value="NZ_JBHRTS010000002.1"/>
</dbReference>
<dbReference type="EMBL" id="JBHRTS010000002">
    <property type="protein sequence ID" value="MFC3193202.1"/>
    <property type="molecule type" value="Genomic_DNA"/>
</dbReference>
<keyword evidence="2" id="KW-1185">Reference proteome</keyword>
<evidence type="ECO:0000313" key="1">
    <source>
        <dbReference type="EMBL" id="MFC3193202.1"/>
    </source>
</evidence>
<name>A0ABV7J7T6_9GAMM</name>
<evidence type="ECO:0000313" key="2">
    <source>
        <dbReference type="Proteomes" id="UP001595533"/>
    </source>
</evidence>
<proteinExistence type="predicted"/>
<protein>
    <recommendedName>
        <fullName evidence="3">Endonuclease</fullName>
    </recommendedName>
</protein>
<reference evidence="2" key="1">
    <citation type="journal article" date="2019" name="Int. J. Syst. Evol. Microbiol.">
        <title>The Global Catalogue of Microorganisms (GCM) 10K type strain sequencing project: providing services to taxonomists for standard genome sequencing and annotation.</title>
        <authorList>
            <consortium name="The Broad Institute Genomics Platform"/>
            <consortium name="The Broad Institute Genome Sequencing Center for Infectious Disease"/>
            <person name="Wu L."/>
            <person name="Ma J."/>
        </authorList>
    </citation>
    <scope>NUCLEOTIDE SEQUENCE [LARGE SCALE GENOMIC DNA]</scope>
    <source>
        <strain evidence="2">KCTC 42953</strain>
    </source>
</reference>